<sequence>MDFAPYQDQSPETNRALSPLPPKPAVPSPPTPTSALQLPYSHPPTLHLHLPTQHQTLGSQAQTQHRDLEAGMWNEKEFLVLVQVGGKKD</sequence>
<evidence type="ECO:0000313" key="3">
    <source>
        <dbReference type="Proteomes" id="UP000481288"/>
    </source>
</evidence>
<evidence type="ECO:0000313" key="2">
    <source>
        <dbReference type="EMBL" id="TVY52026.1"/>
    </source>
</evidence>
<organism evidence="2 3">
    <name type="scientific">Lachnellula cervina</name>
    <dbReference type="NCBI Taxonomy" id="1316786"/>
    <lineage>
        <taxon>Eukaryota</taxon>
        <taxon>Fungi</taxon>
        <taxon>Dikarya</taxon>
        <taxon>Ascomycota</taxon>
        <taxon>Pezizomycotina</taxon>
        <taxon>Leotiomycetes</taxon>
        <taxon>Helotiales</taxon>
        <taxon>Lachnaceae</taxon>
        <taxon>Lachnellula</taxon>
    </lineage>
</organism>
<gene>
    <name evidence="2" type="ORF">LCER1_G004710</name>
</gene>
<keyword evidence="3" id="KW-1185">Reference proteome</keyword>
<protein>
    <submittedName>
        <fullName evidence="2">Uncharacterized protein</fullName>
    </submittedName>
</protein>
<dbReference type="AlphaFoldDB" id="A0A7D8Z469"/>
<feature type="region of interest" description="Disordered" evidence="1">
    <location>
        <begin position="1"/>
        <end position="49"/>
    </location>
</feature>
<dbReference type="OrthoDB" id="5546837at2759"/>
<reference evidence="2 3" key="1">
    <citation type="submission" date="2018-05" db="EMBL/GenBank/DDBJ databases">
        <title>Whole genome sequencing for identification of molecular markers to develop diagnostic detection tools for the regulated plant pathogen Lachnellula willkommii.</title>
        <authorList>
            <person name="Giroux E."/>
            <person name="Bilodeau G."/>
        </authorList>
    </citation>
    <scope>NUCLEOTIDE SEQUENCE [LARGE SCALE GENOMIC DNA]</scope>
    <source>
        <strain evidence="2 3">CBS 625.97</strain>
    </source>
</reference>
<evidence type="ECO:0000256" key="1">
    <source>
        <dbReference type="SAM" id="MobiDB-lite"/>
    </source>
</evidence>
<comment type="caution">
    <text evidence="2">The sequence shown here is derived from an EMBL/GenBank/DDBJ whole genome shotgun (WGS) entry which is preliminary data.</text>
</comment>
<feature type="compositionally biased region" description="Pro residues" evidence="1">
    <location>
        <begin position="19"/>
        <end position="32"/>
    </location>
</feature>
<dbReference type="EMBL" id="QGMG01000688">
    <property type="protein sequence ID" value="TVY52026.1"/>
    <property type="molecule type" value="Genomic_DNA"/>
</dbReference>
<name>A0A7D8Z469_9HELO</name>
<accession>A0A7D8Z469</accession>
<dbReference type="Proteomes" id="UP000481288">
    <property type="component" value="Unassembled WGS sequence"/>
</dbReference>
<proteinExistence type="predicted"/>